<sequence length="139" mass="15435">MLTRPTPKGATAQNKKTRRQGVAVCVALRVSASPGRKKNKTRGKEMCAPPHRPSSHAHTSRLPQRAVRRGPSSCVQQARRTGPSSRACRWVCGWSSWAGNTRHPSQEECSNKQLKEGRAEKKKNTSMVIAPRQQAKKEK</sequence>
<dbReference type="EMBL" id="AYLP01000375">
    <property type="protein sequence ID" value="ESS60900.1"/>
    <property type="molecule type" value="Genomic_DNA"/>
</dbReference>
<evidence type="ECO:0000256" key="1">
    <source>
        <dbReference type="SAM" id="MobiDB-lite"/>
    </source>
</evidence>
<comment type="caution">
    <text evidence="2">The sequence shown here is derived from an EMBL/GenBank/DDBJ whole genome shotgun (WGS) entry which is preliminary data.</text>
</comment>
<dbReference type="VEuPathDB" id="TriTrypDB:TCDM_11553"/>
<dbReference type="Proteomes" id="UP000017861">
    <property type="component" value="Unassembled WGS sequence"/>
</dbReference>
<dbReference type="AlphaFoldDB" id="V5AJR9"/>
<feature type="region of interest" description="Disordered" evidence="1">
    <location>
        <begin position="96"/>
        <end position="139"/>
    </location>
</feature>
<protein>
    <submittedName>
        <fullName evidence="2">Uncharacterized protein</fullName>
    </submittedName>
</protein>
<organism evidence="2 3">
    <name type="scientific">Trypanosoma cruzi Dm28c</name>
    <dbReference type="NCBI Taxonomy" id="1416333"/>
    <lineage>
        <taxon>Eukaryota</taxon>
        <taxon>Discoba</taxon>
        <taxon>Euglenozoa</taxon>
        <taxon>Kinetoplastea</taxon>
        <taxon>Metakinetoplastina</taxon>
        <taxon>Trypanosomatida</taxon>
        <taxon>Trypanosomatidae</taxon>
        <taxon>Trypanosoma</taxon>
        <taxon>Schizotrypanum</taxon>
    </lineage>
</organism>
<feature type="compositionally biased region" description="Basic and acidic residues" evidence="1">
    <location>
        <begin position="104"/>
        <end position="123"/>
    </location>
</feature>
<evidence type="ECO:0000313" key="2">
    <source>
        <dbReference type="EMBL" id="ESS60900.1"/>
    </source>
</evidence>
<accession>V5AJR9</accession>
<feature type="region of interest" description="Disordered" evidence="1">
    <location>
        <begin position="1"/>
        <end position="80"/>
    </location>
</feature>
<evidence type="ECO:0000313" key="3">
    <source>
        <dbReference type="Proteomes" id="UP000017861"/>
    </source>
</evidence>
<reference evidence="2 3" key="1">
    <citation type="journal article" date="2014" name="Genome Announc.">
        <title>Trypanosoma cruzi Clone Dm28c Draft Genome Sequence.</title>
        <authorList>
            <person name="Grisard E.C."/>
            <person name="Teixeira S.M."/>
            <person name="de Almeida L.G."/>
            <person name="Stoco P.H."/>
            <person name="Gerber A.L."/>
            <person name="Talavera-Lopez C."/>
            <person name="Lima O.C."/>
            <person name="Andersson B."/>
            <person name="de Vasconcelos A.T."/>
        </authorList>
    </citation>
    <scope>NUCLEOTIDE SEQUENCE [LARGE SCALE GENOMIC DNA]</scope>
    <source>
        <strain evidence="2 3">Dm28c</strain>
    </source>
</reference>
<name>V5AJR9_TRYCR</name>
<gene>
    <name evidence="2" type="ORF">TCDM_11553</name>
</gene>
<proteinExistence type="predicted"/>